<organism evidence="1">
    <name type="scientific">Sesamum radiatum</name>
    <name type="common">Black benniseed</name>
    <dbReference type="NCBI Taxonomy" id="300843"/>
    <lineage>
        <taxon>Eukaryota</taxon>
        <taxon>Viridiplantae</taxon>
        <taxon>Streptophyta</taxon>
        <taxon>Embryophyta</taxon>
        <taxon>Tracheophyta</taxon>
        <taxon>Spermatophyta</taxon>
        <taxon>Magnoliopsida</taxon>
        <taxon>eudicotyledons</taxon>
        <taxon>Gunneridae</taxon>
        <taxon>Pentapetalae</taxon>
        <taxon>asterids</taxon>
        <taxon>lamiids</taxon>
        <taxon>Lamiales</taxon>
        <taxon>Pedaliaceae</taxon>
        <taxon>Sesamum</taxon>
    </lineage>
</organism>
<accession>A0AAW2M331</accession>
<dbReference type="PANTHER" id="PTHR32487">
    <property type="entry name" value="3-OXO-DELTA(4,5)-STEROID 5-BETA-REDUCTASE"/>
    <property type="match status" value="1"/>
</dbReference>
<dbReference type="Gene3D" id="3.40.50.720">
    <property type="entry name" value="NAD(P)-binding Rossmann-like Domain"/>
    <property type="match status" value="1"/>
</dbReference>
<dbReference type="PANTHER" id="PTHR32487:SF0">
    <property type="entry name" value="3-OXO-DELTA(4,5)-STEROID 5-BETA-REDUCTASE"/>
    <property type="match status" value="1"/>
</dbReference>
<sequence length="286" mass="33645">MGRTKRLTAATGTFFKWKHFWKILADKFEVEYEEFDENQDYVSLVERMKDKGPVWDEIVKKNNLTPTKLEQVSTFWFVDLMFGWECMLDNMNKSKEEQCFESLMKYEKIKGIALLFQNMVLNMIWLPPRSSKETNLLKISIKEARQRKLEDTLQQIKKLLPLDEIKLSHIFKEGNQAYQPYIAQHFSIIPIQRTYQELSSFLFVIVLSVSVKLEQLFVLLDMLFFVEIFAEPVLDNMCVILVTWQKNFELPNSYSDTYAALGFIVVILNGKKVYSLLTLSIVIVTE</sequence>
<reference evidence="1" key="2">
    <citation type="journal article" date="2024" name="Plant">
        <title>Genomic evolution and insights into agronomic trait innovations of Sesamum species.</title>
        <authorList>
            <person name="Miao H."/>
            <person name="Wang L."/>
            <person name="Qu L."/>
            <person name="Liu H."/>
            <person name="Sun Y."/>
            <person name="Le M."/>
            <person name="Wang Q."/>
            <person name="Wei S."/>
            <person name="Zheng Y."/>
            <person name="Lin W."/>
            <person name="Duan Y."/>
            <person name="Cao H."/>
            <person name="Xiong S."/>
            <person name="Wang X."/>
            <person name="Wei L."/>
            <person name="Li C."/>
            <person name="Ma Q."/>
            <person name="Ju M."/>
            <person name="Zhao R."/>
            <person name="Li G."/>
            <person name="Mu C."/>
            <person name="Tian Q."/>
            <person name="Mei H."/>
            <person name="Zhang T."/>
            <person name="Gao T."/>
            <person name="Zhang H."/>
        </authorList>
    </citation>
    <scope>NUCLEOTIDE SEQUENCE</scope>
    <source>
        <strain evidence="1">G02</strain>
    </source>
</reference>
<protein>
    <submittedName>
        <fullName evidence="1">(S)-8-oxocitronellyl enol synthase CYC2</fullName>
    </submittedName>
</protein>
<comment type="caution">
    <text evidence="1">The sequence shown here is derived from an EMBL/GenBank/DDBJ whole genome shotgun (WGS) entry which is preliminary data.</text>
</comment>
<reference evidence="1" key="1">
    <citation type="submission" date="2020-06" db="EMBL/GenBank/DDBJ databases">
        <authorList>
            <person name="Li T."/>
            <person name="Hu X."/>
            <person name="Zhang T."/>
            <person name="Song X."/>
            <person name="Zhang H."/>
            <person name="Dai N."/>
            <person name="Sheng W."/>
            <person name="Hou X."/>
            <person name="Wei L."/>
        </authorList>
    </citation>
    <scope>NUCLEOTIDE SEQUENCE</scope>
    <source>
        <strain evidence="1">G02</strain>
        <tissue evidence="1">Leaf</tissue>
    </source>
</reference>
<evidence type="ECO:0000313" key="1">
    <source>
        <dbReference type="EMBL" id="KAL0325447.1"/>
    </source>
</evidence>
<name>A0AAW2M331_SESRA</name>
<proteinExistence type="predicted"/>
<dbReference type="EMBL" id="JACGWJ010000023">
    <property type="protein sequence ID" value="KAL0325447.1"/>
    <property type="molecule type" value="Genomic_DNA"/>
</dbReference>
<dbReference type="AlphaFoldDB" id="A0AAW2M331"/>
<gene>
    <name evidence="1" type="ORF">Sradi_5114000</name>
</gene>